<dbReference type="Proteomes" id="UP000275078">
    <property type="component" value="Unassembled WGS sequence"/>
</dbReference>
<feature type="compositionally biased region" description="Basic and acidic residues" evidence="1">
    <location>
        <begin position="143"/>
        <end position="154"/>
    </location>
</feature>
<dbReference type="OrthoDB" id="21214at2759"/>
<name>A0A3N4IIP6_ASCIM</name>
<dbReference type="EMBL" id="ML119653">
    <property type="protein sequence ID" value="RPA85506.1"/>
    <property type="molecule type" value="Genomic_DNA"/>
</dbReference>
<sequence length="295" mass="32826">MSREQVDLGYIWEQVNELSAILEENRQYTNQITEKAAVLTSLFNASDFKFSRLTLPQRRALNLPTEDPDSDSDEEPEFHDAHAGDDPSSDEEPFEEATSGPPDTTSPPVQSPPDGSAPSDPTTTTSPPTDAPSQPTKPTKSVKIHDPKSKTPRADLEAQLTTLTSELTDAKLQLTKQESAYQTQTHLVKTYETALTQIIDQIRTYSLQQSKSIINIHKSYNTQLQNERMVSEELRNENARILDAVRELSKGVREAYREGAWESGEVNGLRAENRMLREALGLRTGEEGEKEGVGA</sequence>
<gene>
    <name evidence="2" type="ORF">BJ508DRAFT_177424</name>
</gene>
<organism evidence="2 3">
    <name type="scientific">Ascobolus immersus RN42</name>
    <dbReference type="NCBI Taxonomy" id="1160509"/>
    <lineage>
        <taxon>Eukaryota</taxon>
        <taxon>Fungi</taxon>
        <taxon>Dikarya</taxon>
        <taxon>Ascomycota</taxon>
        <taxon>Pezizomycotina</taxon>
        <taxon>Pezizomycetes</taxon>
        <taxon>Pezizales</taxon>
        <taxon>Ascobolaceae</taxon>
        <taxon>Ascobolus</taxon>
    </lineage>
</organism>
<dbReference type="STRING" id="1160509.A0A3N4IIP6"/>
<evidence type="ECO:0000256" key="1">
    <source>
        <dbReference type="SAM" id="MobiDB-lite"/>
    </source>
</evidence>
<dbReference type="PANTHER" id="PTHR39472:SF1">
    <property type="entry name" value="EXPRESSED PROTEIN"/>
    <property type="match status" value="1"/>
</dbReference>
<keyword evidence="3" id="KW-1185">Reference proteome</keyword>
<evidence type="ECO:0000313" key="3">
    <source>
        <dbReference type="Proteomes" id="UP000275078"/>
    </source>
</evidence>
<feature type="region of interest" description="Disordered" evidence="1">
    <location>
        <begin position="59"/>
        <end position="154"/>
    </location>
</feature>
<evidence type="ECO:0000313" key="2">
    <source>
        <dbReference type="EMBL" id="RPA85506.1"/>
    </source>
</evidence>
<accession>A0A3N4IIP6</accession>
<dbReference type="AlphaFoldDB" id="A0A3N4IIP6"/>
<proteinExistence type="predicted"/>
<reference evidence="2 3" key="1">
    <citation type="journal article" date="2018" name="Nat. Ecol. Evol.">
        <title>Pezizomycetes genomes reveal the molecular basis of ectomycorrhizal truffle lifestyle.</title>
        <authorList>
            <person name="Murat C."/>
            <person name="Payen T."/>
            <person name="Noel B."/>
            <person name="Kuo A."/>
            <person name="Morin E."/>
            <person name="Chen J."/>
            <person name="Kohler A."/>
            <person name="Krizsan K."/>
            <person name="Balestrini R."/>
            <person name="Da Silva C."/>
            <person name="Montanini B."/>
            <person name="Hainaut M."/>
            <person name="Levati E."/>
            <person name="Barry K.W."/>
            <person name="Belfiori B."/>
            <person name="Cichocki N."/>
            <person name="Clum A."/>
            <person name="Dockter R.B."/>
            <person name="Fauchery L."/>
            <person name="Guy J."/>
            <person name="Iotti M."/>
            <person name="Le Tacon F."/>
            <person name="Lindquist E.A."/>
            <person name="Lipzen A."/>
            <person name="Malagnac F."/>
            <person name="Mello A."/>
            <person name="Molinier V."/>
            <person name="Miyauchi S."/>
            <person name="Poulain J."/>
            <person name="Riccioni C."/>
            <person name="Rubini A."/>
            <person name="Sitrit Y."/>
            <person name="Splivallo R."/>
            <person name="Traeger S."/>
            <person name="Wang M."/>
            <person name="Zifcakova L."/>
            <person name="Wipf D."/>
            <person name="Zambonelli A."/>
            <person name="Paolocci F."/>
            <person name="Nowrousian M."/>
            <person name="Ottonello S."/>
            <person name="Baldrian P."/>
            <person name="Spatafora J.W."/>
            <person name="Henrissat B."/>
            <person name="Nagy L.G."/>
            <person name="Aury J.M."/>
            <person name="Wincker P."/>
            <person name="Grigoriev I.V."/>
            <person name="Bonfante P."/>
            <person name="Martin F.M."/>
        </authorList>
    </citation>
    <scope>NUCLEOTIDE SEQUENCE [LARGE SCALE GENOMIC DNA]</scope>
    <source>
        <strain evidence="2 3">RN42</strain>
    </source>
</reference>
<protein>
    <submittedName>
        <fullName evidence="2">Uncharacterized protein</fullName>
    </submittedName>
</protein>
<feature type="compositionally biased region" description="Acidic residues" evidence="1">
    <location>
        <begin position="66"/>
        <end position="77"/>
    </location>
</feature>
<feature type="compositionally biased region" description="Low complexity" evidence="1">
    <location>
        <begin position="112"/>
        <end position="136"/>
    </location>
</feature>
<dbReference type="PANTHER" id="PTHR39472">
    <property type="entry name" value="EXPRESSED PROTEIN"/>
    <property type="match status" value="1"/>
</dbReference>